<dbReference type="EC" id="2.7.7.6" evidence="2 10"/>
<evidence type="ECO:0000256" key="1">
    <source>
        <dbReference type="ARBA" id="ARBA00006711"/>
    </source>
</evidence>
<dbReference type="InterPro" id="IPR036161">
    <property type="entry name" value="RPB6/omega-like_sf"/>
</dbReference>
<accession>A0A1H9YBU8</accession>
<sequence>MLYPSTNDLMKKVDSRYTLVVAVAKRARQLIDGNDVKVKPTSLKPVSIATQEIVEDMVTYTPAVDDKQRKVNE</sequence>
<keyword evidence="5 10" id="KW-0808">Transferase</keyword>
<comment type="subunit">
    <text evidence="10">The RNAP catalytic core consists of 2 alpha, 1 beta, 1 beta' and 1 omega subunit. When a sigma factor is associated with the core the holoenzyme is formed, which can initiate transcription.</text>
</comment>
<evidence type="ECO:0000256" key="6">
    <source>
        <dbReference type="ARBA" id="ARBA00022695"/>
    </source>
</evidence>
<dbReference type="PANTHER" id="PTHR34476:SF1">
    <property type="entry name" value="DNA-DIRECTED RNA POLYMERASE SUBUNIT OMEGA"/>
    <property type="match status" value="1"/>
</dbReference>
<evidence type="ECO:0000256" key="9">
    <source>
        <dbReference type="ARBA" id="ARBA00048552"/>
    </source>
</evidence>
<name>A0A1H9YBU8_9FIRM</name>
<keyword evidence="4 10" id="KW-0240">DNA-directed RNA polymerase</keyword>
<gene>
    <name evidence="10" type="primary">rpoZ</name>
    <name evidence="11" type="ORF">SAMN05660297_00130</name>
</gene>
<dbReference type="AlphaFoldDB" id="A0A1H9YBU8"/>
<dbReference type="GO" id="GO:0003899">
    <property type="term" value="F:DNA-directed RNA polymerase activity"/>
    <property type="evidence" value="ECO:0007669"/>
    <property type="project" value="UniProtKB-UniRule"/>
</dbReference>
<dbReference type="Pfam" id="PF01192">
    <property type="entry name" value="RNA_pol_Rpb6"/>
    <property type="match status" value="1"/>
</dbReference>
<dbReference type="GO" id="GO:0000428">
    <property type="term" value="C:DNA-directed RNA polymerase complex"/>
    <property type="evidence" value="ECO:0007669"/>
    <property type="project" value="UniProtKB-KW"/>
</dbReference>
<reference evidence="11 12" key="1">
    <citation type="submission" date="2016-10" db="EMBL/GenBank/DDBJ databases">
        <authorList>
            <person name="de Groot N.N."/>
        </authorList>
    </citation>
    <scope>NUCLEOTIDE SEQUENCE [LARGE SCALE GENOMIC DNA]</scope>
    <source>
        <strain evidence="11 12">DSM 18979</strain>
    </source>
</reference>
<dbReference type="InterPro" id="IPR006110">
    <property type="entry name" value="Pol_omega/Rpo6/RPB6"/>
</dbReference>
<dbReference type="HAMAP" id="MF_00366">
    <property type="entry name" value="RNApol_bact_RpoZ"/>
    <property type="match status" value="1"/>
</dbReference>
<comment type="catalytic activity">
    <reaction evidence="9 10">
        <text>RNA(n) + a ribonucleoside 5'-triphosphate = RNA(n+1) + diphosphate</text>
        <dbReference type="Rhea" id="RHEA:21248"/>
        <dbReference type="Rhea" id="RHEA-COMP:14527"/>
        <dbReference type="Rhea" id="RHEA-COMP:17342"/>
        <dbReference type="ChEBI" id="CHEBI:33019"/>
        <dbReference type="ChEBI" id="CHEBI:61557"/>
        <dbReference type="ChEBI" id="CHEBI:140395"/>
        <dbReference type="EC" id="2.7.7.6"/>
    </reaction>
</comment>
<organism evidence="11 12">
    <name type="scientific">Natronincola peptidivorans</name>
    <dbReference type="NCBI Taxonomy" id="426128"/>
    <lineage>
        <taxon>Bacteria</taxon>
        <taxon>Bacillati</taxon>
        <taxon>Bacillota</taxon>
        <taxon>Clostridia</taxon>
        <taxon>Peptostreptococcales</taxon>
        <taxon>Natronincolaceae</taxon>
        <taxon>Natronincola</taxon>
    </lineage>
</organism>
<keyword evidence="7 10" id="KW-0804">Transcription</keyword>
<dbReference type="STRING" id="426128.SAMN05660297_00130"/>
<dbReference type="NCBIfam" id="TIGR00690">
    <property type="entry name" value="rpoZ"/>
    <property type="match status" value="1"/>
</dbReference>
<comment type="function">
    <text evidence="10">Promotes RNA polymerase assembly. Latches the N- and C-terminal regions of the beta' subunit thereby facilitating its interaction with the beta and alpha subunits.</text>
</comment>
<dbReference type="RefSeq" id="WP_090437828.1">
    <property type="nucleotide sequence ID" value="NZ_FOHU01000001.1"/>
</dbReference>
<dbReference type="InterPro" id="IPR003716">
    <property type="entry name" value="DNA-dir_RNA_pol_omega"/>
</dbReference>
<evidence type="ECO:0000256" key="7">
    <source>
        <dbReference type="ARBA" id="ARBA00023163"/>
    </source>
</evidence>
<evidence type="ECO:0000256" key="2">
    <source>
        <dbReference type="ARBA" id="ARBA00012418"/>
    </source>
</evidence>
<evidence type="ECO:0000313" key="11">
    <source>
        <dbReference type="EMBL" id="SES65967.1"/>
    </source>
</evidence>
<dbReference type="GO" id="GO:0006351">
    <property type="term" value="P:DNA-templated transcription"/>
    <property type="evidence" value="ECO:0007669"/>
    <property type="project" value="UniProtKB-UniRule"/>
</dbReference>
<dbReference type="Gene3D" id="3.90.940.10">
    <property type="match status" value="1"/>
</dbReference>
<keyword evidence="6 10" id="KW-0548">Nucleotidyltransferase</keyword>
<evidence type="ECO:0000313" key="12">
    <source>
        <dbReference type="Proteomes" id="UP000199568"/>
    </source>
</evidence>
<comment type="similarity">
    <text evidence="1 10">Belongs to the RNA polymerase subunit omega family.</text>
</comment>
<dbReference type="OrthoDB" id="9815459at2"/>
<evidence type="ECO:0000256" key="4">
    <source>
        <dbReference type="ARBA" id="ARBA00022478"/>
    </source>
</evidence>
<dbReference type="PANTHER" id="PTHR34476">
    <property type="entry name" value="DNA-DIRECTED RNA POLYMERASE SUBUNIT OMEGA"/>
    <property type="match status" value="1"/>
</dbReference>
<protein>
    <recommendedName>
        <fullName evidence="3 10">DNA-directed RNA polymerase subunit omega</fullName>
        <shortName evidence="10">RNAP omega subunit</shortName>
        <ecNumber evidence="2 10">2.7.7.6</ecNumber>
    </recommendedName>
    <alternativeName>
        <fullName evidence="10">RNA polymerase omega subunit</fullName>
    </alternativeName>
    <alternativeName>
        <fullName evidence="8 10">Transcriptase subunit omega</fullName>
    </alternativeName>
</protein>
<dbReference type="EMBL" id="FOHU01000001">
    <property type="protein sequence ID" value="SES65967.1"/>
    <property type="molecule type" value="Genomic_DNA"/>
</dbReference>
<dbReference type="SMART" id="SM01409">
    <property type="entry name" value="RNA_pol_Rpb6"/>
    <property type="match status" value="1"/>
</dbReference>
<evidence type="ECO:0000256" key="3">
    <source>
        <dbReference type="ARBA" id="ARBA00013725"/>
    </source>
</evidence>
<evidence type="ECO:0000256" key="8">
    <source>
        <dbReference type="ARBA" id="ARBA00029924"/>
    </source>
</evidence>
<evidence type="ECO:0000256" key="10">
    <source>
        <dbReference type="HAMAP-Rule" id="MF_00366"/>
    </source>
</evidence>
<keyword evidence="12" id="KW-1185">Reference proteome</keyword>
<evidence type="ECO:0000256" key="5">
    <source>
        <dbReference type="ARBA" id="ARBA00022679"/>
    </source>
</evidence>
<proteinExistence type="inferred from homology"/>
<dbReference type="SUPFAM" id="SSF63562">
    <property type="entry name" value="RPB6/omega subunit-like"/>
    <property type="match status" value="1"/>
</dbReference>
<dbReference type="GO" id="GO:0003677">
    <property type="term" value="F:DNA binding"/>
    <property type="evidence" value="ECO:0007669"/>
    <property type="project" value="UniProtKB-UniRule"/>
</dbReference>
<dbReference type="Proteomes" id="UP000199568">
    <property type="component" value="Unassembled WGS sequence"/>
</dbReference>